<name>Q815Q5_BACCR</name>
<dbReference type="SUPFAM" id="SSF53335">
    <property type="entry name" value="S-adenosyl-L-methionine-dependent methyltransferases"/>
    <property type="match status" value="1"/>
</dbReference>
<dbReference type="InterPro" id="IPR013216">
    <property type="entry name" value="Methyltransf_11"/>
</dbReference>
<dbReference type="GO" id="GO:0032259">
    <property type="term" value="P:methylation"/>
    <property type="evidence" value="ECO:0007669"/>
    <property type="project" value="UniProtKB-KW"/>
</dbReference>
<evidence type="ECO:0000313" key="4">
    <source>
        <dbReference type="Proteomes" id="UP000001417"/>
    </source>
</evidence>
<sequence length="265" mass="30595">MYENNVKDTKDFYNDIGHISWSVAPSQHYHVGIFELEKDSMEDAQNRTVEYMARKVAASDLDVLLDIGCGSGLTAVQISKKENCKIVGINISEKQLAIGKKLISKEKINSRVKLMNMDAHQLNFKSGMFDGAYALESIMHMNREKVLSEVHRVLKNGAPFSLCDWYVKKSLTPVEKRFLETITLGKYITKEQYFSLYQTQNFMDIEIEEWSNKILPTYKYWTTITDEMKEKLPDHLLYVIEENSKVLSDIAIEKLGYLQVNGIKR</sequence>
<dbReference type="EC" id="2.1.1.-" evidence="3"/>
<dbReference type="Gene3D" id="3.40.50.150">
    <property type="entry name" value="Vaccinia Virus protein VP39"/>
    <property type="match status" value="1"/>
</dbReference>
<dbReference type="PATRIC" id="fig|226900.8.peg.5239"/>
<dbReference type="HOGENOM" id="CLU_039068_6_0_9"/>
<organism evidence="3 4">
    <name type="scientific">Bacillus cereus (strain ATCC 14579 / DSM 31 / CCUG 7414 / JCM 2152 / NBRC 15305 / NCIMB 9373 / NCTC 2599 / NRRL B-3711)</name>
    <dbReference type="NCBI Taxonomy" id="226900"/>
    <lineage>
        <taxon>Bacteria</taxon>
        <taxon>Bacillati</taxon>
        <taxon>Bacillota</taxon>
        <taxon>Bacilli</taxon>
        <taxon>Bacillales</taxon>
        <taxon>Bacillaceae</taxon>
        <taxon>Bacillus</taxon>
        <taxon>Bacillus cereus group</taxon>
    </lineage>
</organism>
<dbReference type="GO" id="GO:0008757">
    <property type="term" value="F:S-adenosylmethionine-dependent methyltransferase activity"/>
    <property type="evidence" value="ECO:0007669"/>
    <property type="project" value="InterPro"/>
</dbReference>
<dbReference type="CDD" id="cd02440">
    <property type="entry name" value="AdoMet_MTases"/>
    <property type="match status" value="1"/>
</dbReference>
<dbReference type="Pfam" id="PF08241">
    <property type="entry name" value="Methyltransf_11"/>
    <property type="match status" value="1"/>
</dbReference>
<dbReference type="EMBL" id="AE016877">
    <property type="protein sequence ID" value="AAP11949.1"/>
    <property type="molecule type" value="Genomic_DNA"/>
</dbReference>
<dbReference type="AlphaFoldDB" id="Q815Q5"/>
<dbReference type="PANTHER" id="PTHR44068:SF11">
    <property type="entry name" value="GERANYL DIPHOSPHATE 2-C-METHYLTRANSFERASE"/>
    <property type="match status" value="1"/>
</dbReference>
<dbReference type="PANTHER" id="PTHR44068">
    <property type="entry name" value="ZGC:194242"/>
    <property type="match status" value="1"/>
</dbReference>
<dbReference type="KEGG" id="bce:BC5080"/>
<accession>Q815Q5</accession>
<dbReference type="InterPro" id="IPR050447">
    <property type="entry name" value="Erg6_SMT_methyltransf"/>
</dbReference>
<protein>
    <submittedName>
        <fullName evidence="3">Methyltransferase</fullName>
        <ecNumber evidence="3">2.1.1.-</ecNumber>
    </submittedName>
</protein>
<evidence type="ECO:0000256" key="1">
    <source>
        <dbReference type="ARBA" id="ARBA00022679"/>
    </source>
</evidence>
<gene>
    <name evidence="3" type="ordered locus">BC_5080</name>
</gene>
<proteinExistence type="predicted"/>
<dbReference type="Proteomes" id="UP000001417">
    <property type="component" value="Chromosome"/>
</dbReference>
<dbReference type="GeneID" id="99621354"/>
<reference evidence="3 4" key="1">
    <citation type="journal article" date="2003" name="Nature">
        <title>Genome sequence of Bacillus cereus and comparative analysis with Bacillus anthracis.</title>
        <authorList>
            <person name="Ivanova N."/>
            <person name="Sorokin A."/>
            <person name="Anderson I."/>
            <person name="Galleron N."/>
            <person name="Candelon B."/>
            <person name="Kapatral V."/>
            <person name="Bhattacharyya A."/>
            <person name="Reznik G."/>
            <person name="Mikhailova N."/>
            <person name="Lapidus A."/>
            <person name="Chu L."/>
            <person name="Mazur M."/>
            <person name="Goltsman E."/>
            <person name="Larsen N."/>
            <person name="D'Souza M."/>
            <person name="Walunas T."/>
            <person name="Grechkin Y."/>
            <person name="Pusch G."/>
            <person name="Haselkorn R."/>
            <person name="Fonstein M."/>
            <person name="Ehrlich S.D."/>
            <person name="Overbeek R."/>
            <person name="Kyrpides N."/>
        </authorList>
    </citation>
    <scope>NUCLEOTIDE SEQUENCE [LARGE SCALE GENOMIC DNA]</scope>
    <source>
        <strain evidence="4">ATCC 14579 / DSM 31 / CCUG 7414 / JCM 2152 / NBRC 15305 / NCIMB 9373 / NCTC 2599 / NRRL B-3711</strain>
    </source>
</reference>
<keyword evidence="3" id="KW-0489">Methyltransferase</keyword>
<keyword evidence="4" id="KW-1185">Reference proteome</keyword>
<dbReference type="DNASU" id="1207421"/>
<dbReference type="OrthoDB" id="43862at2"/>
<keyword evidence="1 3" id="KW-0808">Transferase</keyword>
<dbReference type="RefSeq" id="WP_000273176.1">
    <property type="nucleotide sequence ID" value="NC_004722.1"/>
</dbReference>
<evidence type="ECO:0000259" key="2">
    <source>
        <dbReference type="Pfam" id="PF08241"/>
    </source>
</evidence>
<dbReference type="SMR" id="Q815Q5"/>
<dbReference type="InterPro" id="IPR029063">
    <property type="entry name" value="SAM-dependent_MTases_sf"/>
</dbReference>
<evidence type="ECO:0000313" key="3">
    <source>
        <dbReference type="EMBL" id="AAP11949.1"/>
    </source>
</evidence>
<feature type="domain" description="Methyltransferase type 11" evidence="2">
    <location>
        <begin position="65"/>
        <end position="158"/>
    </location>
</feature>